<dbReference type="AlphaFoldDB" id="A0A0M5L3T0"/>
<protein>
    <submittedName>
        <fullName evidence="2">Uncharacterized protein</fullName>
    </submittedName>
</protein>
<proteinExistence type="predicted"/>
<evidence type="ECO:0000256" key="1">
    <source>
        <dbReference type="SAM" id="Phobius"/>
    </source>
</evidence>
<reference evidence="2" key="1">
    <citation type="journal article" date="2015" name="Parasit. Vectors">
        <title>Characterization and annotation of Babesia orientalis apicoplast genome.</title>
        <authorList>
            <person name="Huang Y."/>
            <person name="He L."/>
            <person name="Hu J."/>
            <person name="He P."/>
            <person name="He J."/>
            <person name="Yu L."/>
            <person name="Malobi N."/>
            <person name="Zhou Y."/>
            <person name="Shen B."/>
            <person name="Zhao J."/>
        </authorList>
    </citation>
    <scope>NUCLEOTIDE SEQUENCE</scope>
    <source>
        <strain evidence="2">Wuhan</strain>
    </source>
</reference>
<keyword evidence="1" id="KW-1133">Transmembrane helix</keyword>
<gene>
    <name evidence="2" type="primary">hyp-4</name>
</gene>
<keyword evidence="1" id="KW-0472">Membrane</keyword>
<sequence>MFYDSSAAERAKEILNPIALKIKYIVDIIADCLLYVLEYLKSHLDNYLSEYRLSTKQIILYKLYGVLYAFIQLTTIYICLPFHILSKLYITCVFSFLSSLIEMKIISQKKIKNKKHMLKLFLDKYFF</sequence>
<feature type="transmembrane region" description="Helical" evidence="1">
    <location>
        <begin position="58"/>
        <end position="78"/>
    </location>
</feature>
<dbReference type="RefSeq" id="YP_009170360.1">
    <property type="nucleotide sequence ID" value="NC_028029.1"/>
</dbReference>
<dbReference type="EMBL" id="KT428643">
    <property type="protein sequence ID" value="ALE29358.1"/>
    <property type="molecule type" value="Genomic_DNA"/>
</dbReference>
<dbReference type="GeneID" id="26044064"/>
<evidence type="ECO:0000313" key="2">
    <source>
        <dbReference type="EMBL" id="ALE29358.1"/>
    </source>
</evidence>
<name>A0A0M5L3T0_9APIC</name>
<organism evidence="2">
    <name type="scientific">Babesia orientalis</name>
    <dbReference type="NCBI Taxonomy" id="273649"/>
    <lineage>
        <taxon>Eukaryota</taxon>
        <taxon>Sar</taxon>
        <taxon>Alveolata</taxon>
        <taxon>Apicomplexa</taxon>
        <taxon>Aconoidasida</taxon>
        <taxon>Piroplasmida</taxon>
        <taxon>Babesiidae</taxon>
        <taxon>Babesia</taxon>
    </lineage>
</organism>
<keyword evidence="1" id="KW-0812">Transmembrane</keyword>
<accession>A0A0M5L3T0</accession>